<evidence type="ECO:0000256" key="5">
    <source>
        <dbReference type="ARBA" id="ARBA00022908"/>
    </source>
</evidence>
<dbReference type="GO" id="GO:0007059">
    <property type="term" value="P:chromosome segregation"/>
    <property type="evidence" value="ECO:0007669"/>
    <property type="project" value="UniProtKB-KW"/>
</dbReference>
<dbReference type="NCBIfam" id="NF040815">
    <property type="entry name" value="recomb_XerA_Arch"/>
    <property type="match status" value="1"/>
</dbReference>
<dbReference type="InterPro" id="IPR004107">
    <property type="entry name" value="Integrase_SAM-like_N"/>
</dbReference>
<organism evidence="12 13">
    <name type="scientific">Candidatus Azambacteria bacterium GW2011_GWC1_46_13</name>
    <dbReference type="NCBI Taxonomy" id="1618619"/>
    <lineage>
        <taxon>Bacteria</taxon>
        <taxon>Candidatus Azamiibacteriota</taxon>
    </lineage>
</organism>
<evidence type="ECO:0000256" key="8">
    <source>
        <dbReference type="ARBA" id="ARBA00023306"/>
    </source>
</evidence>
<protein>
    <submittedName>
        <fullName evidence="12">Integrase/recombinase</fullName>
    </submittedName>
</protein>
<dbReference type="InterPro" id="IPR010998">
    <property type="entry name" value="Integrase_recombinase_N"/>
</dbReference>
<keyword evidence="8" id="KW-0131">Cell cycle</keyword>
<keyword evidence="3" id="KW-0132">Cell division</keyword>
<gene>
    <name evidence="12" type="ORF">UX33_C0041G0009</name>
</gene>
<comment type="caution">
    <text evidence="12">The sequence shown here is derived from an EMBL/GenBank/DDBJ whole genome shotgun (WGS) entry which is preliminary data.</text>
</comment>
<dbReference type="GO" id="GO:0005737">
    <property type="term" value="C:cytoplasm"/>
    <property type="evidence" value="ECO:0007669"/>
    <property type="project" value="UniProtKB-SubCell"/>
</dbReference>
<keyword evidence="6 9" id="KW-0238">DNA-binding</keyword>
<dbReference type="InterPro" id="IPR050090">
    <property type="entry name" value="Tyrosine_recombinase_XerCD"/>
</dbReference>
<dbReference type="PROSITE" id="PS51898">
    <property type="entry name" value="TYR_RECOMBINASE"/>
    <property type="match status" value="1"/>
</dbReference>
<keyword evidence="7" id="KW-0233">DNA recombination</keyword>
<proteinExistence type="predicted"/>
<dbReference type="Proteomes" id="UP000034569">
    <property type="component" value="Unassembled WGS sequence"/>
</dbReference>
<keyword evidence="2" id="KW-0963">Cytoplasm</keyword>
<evidence type="ECO:0000256" key="2">
    <source>
        <dbReference type="ARBA" id="ARBA00022490"/>
    </source>
</evidence>
<reference evidence="12 13" key="1">
    <citation type="journal article" date="2015" name="Nature">
        <title>rRNA introns, odd ribosomes, and small enigmatic genomes across a large radiation of phyla.</title>
        <authorList>
            <person name="Brown C.T."/>
            <person name="Hug L.A."/>
            <person name="Thomas B.C."/>
            <person name="Sharon I."/>
            <person name="Castelle C.J."/>
            <person name="Singh A."/>
            <person name="Wilkins M.J."/>
            <person name="Williams K.H."/>
            <person name="Banfield J.F."/>
        </authorList>
    </citation>
    <scope>NUCLEOTIDE SEQUENCE [LARGE SCALE GENOMIC DNA]</scope>
</reference>
<dbReference type="GO" id="GO:0015074">
    <property type="term" value="P:DNA integration"/>
    <property type="evidence" value="ECO:0007669"/>
    <property type="project" value="UniProtKB-KW"/>
</dbReference>
<dbReference type="GO" id="GO:0003677">
    <property type="term" value="F:DNA binding"/>
    <property type="evidence" value="ECO:0007669"/>
    <property type="project" value="UniProtKB-UniRule"/>
</dbReference>
<dbReference type="Pfam" id="PF02899">
    <property type="entry name" value="Phage_int_SAM_1"/>
    <property type="match status" value="1"/>
</dbReference>
<dbReference type="GO" id="GO:0006310">
    <property type="term" value="P:DNA recombination"/>
    <property type="evidence" value="ECO:0007669"/>
    <property type="project" value="UniProtKB-KW"/>
</dbReference>
<evidence type="ECO:0000256" key="4">
    <source>
        <dbReference type="ARBA" id="ARBA00022829"/>
    </source>
</evidence>
<dbReference type="Gene3D" id="1.10.443.10">
    <property type="entry name" value="Intergrase catalytic core"/>
    <property type="match status" value="1"/>
</dbReference>
<dbReference type="EMBL" id="LCLU01000041">
    <property type="protein sequence ID" value="KKU20691.1"/>
    <property type="molecule type" value="Genomic_DNA"/>
</dbReference>
<keyword evidence="4" id="KW-0159">Chromosome partition</keyword>
<dbReference type="GO" id="GO:0051301">
    <property type="term" value="P:cell division"/>
    <property type="evidence" value="ECO:0007669"/>
    <property type="project" value="UniProtKB-KW"/>
</dbReference>
<evidence type="ECO:0000259" key="11">
    <source>
        <dbReference type="PROSITE" id="PS51900"/>
    </source>
</evidence>
<comment type="subcellular location">
    <subcellularLocation>
        <location evidence="1">Cytoplasm</location>
    </subcellularLocation>
</comment>
<evidence type="ECO:0000313" key="12">
    <source>
        <dbReference type="EMBL" id="KKU20691.1"/>
    </source>
</evidence>
<dbReference type="InterPro" id="IPR002104">
    <property type="entry name" value="Integrase_catalytic"/>
</dbReference>
<dbReference type="AlphaFoldDB" id="A0A0G1NJQ9"/>
<dbReference type="InterPro" id="IPR044068">
    <property type="entry name" value="CB"/>
</dbReference>
<name>A0A0G1NJQ9_9BACT</name>
<feature type="domain" description="Tyr recombinase" evidence="10">
    <location>
        <begin position="122"/>
        <end position="309"/>
    </location>
</feature>
<dbReference type="Pfam" id="PF00589">
    <property type="entry name" value="Phage_integrase"/>
    <property type="match status" value="1"/>
</dbReference>
<evidence type="ECO:0000256" key="7">
    <source>
        <dbReference type="ARBA" id="ARBA00023172"/>
    </source>
</evidence>
<accession>A0A0G1NJQ9</accession>
<sequence>MSYNMSMNEPKLSAIERFLEDYLKYLEVEKNRSIKTMENYRHYLERFLLWAKIQEPKDITADLVREFRLYLNRLKDDSNRGLKKITQNYHVIALRNFLKYLRKRDIETLAPEKIELAKVALREIEFLEETELERLLNAPQGGGLSDSRDKAILELLFATGLRVSELCGLNRQSVNLKQDEFSVRGKGDKIRVVFLSETAKNCLKNYLDKRVDVDEALFVRVGKGKNFFQKNADLRLTSRSVERIIKKYAAKAGIGKKVTPHQLRHQFATDLLRNGADLRSVQTMLGHSSITTTQIYTHITDRQLKEIHKKYHRKGALND</sequence>
<dbReference type="SUPFAM" id="SSF56349">
    <property type="entry name" value="DNA breaking-rejoining enzymes"/>
    <property type="match status" value="1"/>
</dbReference>
<evidence type="ECO:0000256" key="6">
    <source>
        <dbReference type="ARBA" id="ARBA00023125"/>
    </source>
</evidence>
<evidence type="ECO:0000259" key="10">
    <source>
        <dbReference type="PROSITE" id="PS51898"/>
    </source>
</evidence>
<dbReference type="InterPro" id="IPR013762">
    <property type="entry name" value="Integrase-like_cat_sf"/>
</dbReference>
<keyword evidence="5" id="KW-0229">DNA integration</keyword>
<evidence type="ECO:0000313" key="13">
    <source>
        <dbReference type="Proteomes" id="UP000034569"/>
    </source>
</evidence>
<dbReference type="CDD" id="cd00798">
    <property type="entry name" value="INT_XerDC_C"/>
    <property type="match status" value="1"/>
</dbReference>
<feature type="domain" description="Core-binding (CB)" evidence="11">
    <location>
        <begin position="13"/>
        <end position="102"/>
    </location>
</feature>
<evidence type="ECO:0000256" key="1">
    <source>
        <dbReference type="ARBA" id="ARBA00004496"/>
    </source>
</evidence>
<dbReference type="InterPro" id="IPR011010">
    <property type="entry name" value="DNA_brk_join_enz"/>
</dbReference>
<dbReference type="Gene3D" id="1.10.150.130">
    <property type="match status" value="1"/>
</dbReference>
<dbReference type="PROSITE" id="PS51900">
    <property type="entry name" value="CB"/>
    <property type="match status" value="1"/>
</dbReference>
<evidence type="ECO:0000256" key="9">
    <source>
        <dbReference type="PROSITE-ProRule" id="PRU01248"/>
    </source>
</evidence>
<evidence type="ECO:0000256" key="3">
    <source>
        <dbReference type="ARBA" id="ARBA00022618"/>
    </source>
</evidence>
<dbReference type="PANTHER" id="PTHR30349">
    <property type="entry name" value="PHAGE INTEGRASE-RELATED"/>
    <property type="match status" value="1"/>
</dbReference>
<dbReference type="PANTHER" id="PTHR30349:SF77">
    <property type="entry name" value="TYROSINE RECOMBINASE XERC"/>
    <property type="match status" value="1"/>
</dbReference>